<dbReference type="PROSITE" id="PS00198">
    <property type="entry name" value="4FE4S_FER_1"/>
    <property type="match status" value="1"/>
</dbReference>
<accession>A0A0S7WE45</accession>
<keyword evidence="1" id="KW-0479">Metal-binding</keyword>
<dbReference type="InterPro" id="IPR017896">
    <property type="entry name" value="4Fe4S_Fe-S-bd"/>
</dbReference>
<evidence type="ECO:0000259" key="4">
    <source>
        <dbReference type="PROSITE" id="PS51379"/>
    </source>
</evidence>
<dbReference type="InterPro" id="IPR009051">
    <property type="entry name" value="Helical_ferredxn"/>
</dbReference>
<evidence type="ECO:0000256" key="2">
    <source>
        <dbReference type="ARBA" id="ARBA00023004"/>
    </source>
</evidence>
<evidence type="ECO:0000313" key="6">
    <source>
        <dbReference type="Proteomes" id="UP000051124"/>
    </source>
</evidence>
<dbReference type="PROSITE" id="PS51379">
    <property type="entry name" value="4FE4S_FER_2"/>
    <property type="match status" value="2"/>
</dbReference>
<dbReference type="Proteomes" id="UP000051124">
    <property type="component" value="Unassembled WGS sequence"/>
</dbReference>
<comment type="caution">
    <text evidence="5">The sequence shown here is derived from an EMBL/GenBank/DDBJ whole genome shotgun (WGS) entry which is preliminary data.</text>
</comment>
<protein>
    <recommendedName>
        <fullName evidence="4">4Fe-4S ferredoxin-type domain-containing protein</fullName>
    </recommendedName>
</protein>
<feature type="domain" description="4Fe-4S ferredoxin-type" evidence="4">
    <location>
        <begin position="221"/>
        <end position="253"/>
    </location>
</feature>
<name>A0A0S7WE45_UNCT6</name>
<dbReference type="PANTHER" id="PTHR40447:SF1">
    <property type="entry name" value="ANAEROBIC SULFITE REDUCTASE SUBUNIT A"/>
    <property type="match status" value="1"/>
</dbReference>
<dbReference type="SUPFAM" id="SSF46548">
    <property type="entry name" value="alpha-helical ferredoxin"/>
    <property type="match status" value="1"/>
</dbReference>
<dbReference type="Gene3D" id="1.10.1060.10">
    <property type="entry name" value="Alpha-helical ferredoxin"/>
    <property type="match status" value="1"/>
</dbReference>
<reference evidence="5 6" key="1">
    <citation type="journal article" date="2015" name="Microbiome">
        <title>Genomic resolution of linkages in carbon, nitrogen, and sulfur cycling among widespread estuary sediment bacteria.</title>
        <authorList>
            <person name="Baker B.J."/>
            <person name="Lazar C.S."/>
            <person name="Teske A.P."/>
            <person name="Dick G.J."/>
        </authorList>
    </citation>
    <scope>NUCLEOTIDE SEQUENCE [LARGE SCALE GENOMIC DNA]</scope>
    <source>
        <strain evidence="5">DG_26</strain>
    </source>
</reference>
<dbReference type="GO" id="GO:0046872">
    <property type="term" value="F:metal ion binding"/>
    <property type="evidence" value="ECO:0007669"/>
    <property type="project" value="UniProtKB-KW"/>
</dbReference>
<gene>
    <name evidence="5" type="ORF">AMJ40_07525</name>
</gene>
<dbReference type="InterPro" id="IPR017900">
    <property type="entry name" value="4Fe4S_Fe_S_CS"/>
</dbReference>
<feature type="domain" description="4Fe-4S ferredoxin-type" evidence="4">
    <location>
        <begin position="298"/>
        <end position="329"/>
    </location>
</feature>
<evidence type="ECO:0000256" key="1">
    <source>
        <dbReference type="ARBA" id="ARBA00022723"/>
    </source>
</evidence>
<dbReference type="PATRIC" id="fig|1703771.3.peg.1348"/>
<dbReference type="GO" id="GO:0051536">
    <property type="term" value="F:iron-sulfur cluster binding"/>
    <property type="evidence" value="ECO:0007669"/>
    <property type="project" value="UniProtKB-KW"/>
</dbReference>
<keyword evidence="3" id="KW-0411">Iron-sulfur</keyword>
<dbReference type="Pfam" id="PF17179">
    <property type="entry name" value="Fer4_22"/>
    <property type="match status" value="1"/>
</dbReference>
<keyword evidence="2" id="KW-0408">Iron</keyword>
<dbReference type="EMBL" id="LIZT01000119">
    <property type="protein sequence ID" value="KPJ48424.1"/>
    <property type="molecule type" value="Genomic_DNA"/>
</dbReference>
<dbReference type="AlphaFoldDB" id="A0A0S7WE45"/>
<evidence type="ECO:0000313" key="5">
    <source>
        <dbReference type="EMBL" id="KPJ48424.1"/>
    </source>
</evidence>
<sequence>MAKLLKVESPESVVEKLISLEKRVIAPVRDGRLHRFLPVTRMEDADFGYFQAEGSMKGYFLPATEGILKFSCTTNEQKLEEPDLEFPETFIVGCRPCDAAALSIQDKLFEWDYVDEFYKARRDSTTIVGLACTYADNNCFCTSMGLAPDSPDGSDILIVKTEEGFLAEISTKKGEKLASLLELKEKGSAEDRRRAGVNAGKLITREFRSEGIPGWLKSNFEHELWDSMCTKCIGCAACTFTCPTCHCFDIVDEPVGTSGERRKNWDACTLRTFTIHASGYNPRSVQYKRYRQRIEHKFNYYVDRFGRFLCTGCGRCIRVCPVSLDMAEVLEEISSRV</sequence>
<organism evidence="5 6">
    <name type="scientific">candidate division TA06 bacterium DG_26</name>
    <dbReference type="NCBI Taxonomy" id="1703771"/>
    <lineage>
        <taxon>Bacteria</taxon>
        <taxon>Bacteria division TA06</taxon>
    </lineage>
</organism>
<dbReference type="PANTHER" id="PTHR40447">
    <property type="entry name" value="ANAEROBIC SULFITE REDUCTASE SUBUNIT A"/>
    <property type="match status" value="1"/>
</dbReference>
<proteinExistence type="predicted"/>
<evidence type="ECO:0000256" key="3">
    <source>
        <dbReference type="ARBA" id="ARBA00023014"/>
    </source>
</evidence>